<name>A0ABP6TTG1_9ACTN</name>
<evidence type="ECO:0000313" key="3">
    <source>
        <dbReference type="Proteomes" id="UP001501455"/>
    </source>
</evidence>
<reference evidence="3" key="1">
    <citation type="journal article" date="2019" name="Int. J. Syst. Evol. Microbiol.">
        <title>The Global Catalogue of Microorganisms (GCM) 10K type strain sequencing project: providing services to taxonomists for standard genome sequencing and annotation.</title>
        <authorList>
            <consortium name="The Broad Institute Genomics Platform"/>
            <consortium name="The Broad Institute Genome Sequencing Center for Infectious Disease"/>
            <person name="Wu L."/>
            <person name="Ma J."/>
        </authorList>
    </citation>
    <scope>NUCLEOTIDE SEQUENCE [LARGE SCALE GENOMIC DNA]</scope>
    <source>
        <strain evidence="3">JCM 4816</strain>
    </source>
</reference>
<keyword evidence="3" id="KW-1185">Reference proteome</keyword>
<accession>A0ABP6TTG1</accession>
<feature type="signal peptide" evidence="1">
    <location>
        <begin position="1"/>
        <end position="29"/>
    </location>
</feature>
<evidence type="ECO:0000256" key="1">
    <source>
        <dbReference type="SAM" id="SignalP"/>
    </source>
</evidence>
<comment type="caution">
    <text evidence="2">The sequence shown here is derived from an EMBL/GenBank/DDBJ whole genome shotgun (WGS) entry which is preliminary data.</text>
</comment>
<organism evidence="2 3">
    <name type="scientific">Streptomyces prasinosporus</name>
    <dbReference type="NCBI Taxonomy" id="68256"/>
    <lineage>
        <taxon>Bacteria</taxon>
        <taxon>Bacillati</taxon>
        <taxon>Actinomycetota</taxon>
        <taxon>Actinomycetes</taxon>
        <taxon>Kitasatosporales</taxon>
        <taxon>Streptomycetaceae</taxon>
        <taxon>Streptomyces</taxon>
        <taxon>Streptomyces albogriseolus group</taxon>
    </lineage>
</organism>
<evidence type="ECO:0000313" key="2">
    <source>
        <dbReference type="EMBL" id="GAA3498577.1"/>
    </source>
</evidence>
<dbReference type="Proteomes" id="UP001501455">
    <property type="component" value="Unassembled WGS sequence"/>
</dbReference>
<gene>
    <name evidence="2" type="ORF">GCM10019016_056800</name>
</gene>
<sequence length="231" mass="22249">MRPVPVRRPAAVAACAAFLVVVSGPVATASETGWDRAHAAARESVSDAEVRLARVTAPNETGDDLAAVVELLEAVSAGGGGLAEAGDGGSLGDLIDAVLAGLMSQASGVGVSPPPAAPPVAPPEAVTLPAPTVTTGTEAVTLPAPVTPFVPFGVAPGAGDVEAVLSAGGVSSALGQTVASLLQEGVSGGEDPAEQTDEGVLGDVAALLAAELRDGAQGVALGPVMRTGQMG</sequence>
<evidence type="ECO:0008006" key="4">
    <source>
        <dbReference type="Google" id="ProtNLM"/>
    </source>
</evidence>
<feature type="chain" id="PRO_5046218210" description="ATP-binding protein" evidence="1">
    <location>
        <begin position="30"/>
        <end position="231"/>
    </location>
</feature>
<dbReference type="RefSeq" id="WP_318296179.1">
    <property type="nucleotide sequence ID" value="NZ_BAAAXF010000037.1"/>
</dbReference>
<dbReference type="EMBL" id="BAAAXF010000037">
    <property type="protein sequence ID" value="GAA3498577.1"/>
    <property type="molecule type" value="Genomic_DNA"/>
</dbReference>
<keyword evidence="1" id="KW-0732">Signal</keyword>
<proteinExistence type="predicted"/>
<protein>
    <recommendedName>
        <fullName evidence="4">ATP-binding protein</fullName>
    </recommendedName>
</protein>